<evidence type="ECO:0008006" key="3">
    <source>
        <dbReference type="Google" id="ProtNLM"/>
    </source>
</evidence>
<gene>
    <name evidence="1" type="ORF">RI129_006498</name>
</gene>
<protein>
    <recommendedName>
        <fullName evidence="3">Reverse transcriptase domain-containing protein</fullName>
    </recommendedName>
</protein>
<accession>A0AAN7VH16</accession>
<proteinExistence type="predicted"/>
<name>A0AAN7VH16_9COLE</name>
<dbReference type="Proteomes" id="UP001329430">
    <property type="component" value="Chromosome 4"/>
</dbReference>
<reference evidence="1 2" key="1">
    <citation type="journal article" date="2024" name="Insects">
        <title>An Improved Chromosome-Level Genome Assembly of the Firefly Pyrocoelia pectoralis.</title>
        <authorList>
            <person name="Fu X."/>
            <person name="Meyer-Rochow V.B."/>
            <person name="Ballantyne L."/>
            <person name="Zhu X."/>
        </authorList>
    </citation>
    <scope>NUCLEOTIDE SEQUENCE [LARGE SCALE GENOMIC DNA]</scope>
    <source>
        <strain evidence="1">XCY_ONT2</strain>
    </source>
</reference>
<dbReference type="EMBL" id="JAVRBK010000004">
    <property type="protein sequence ID" value="KAK5645198.1"/>
    <property type="molecule type" value="Genomic_DNA"/>
</dbReference>
<dbReference type="PANTHER" id="PTHR21301">
    <property type="entry name" value="REVERSE TRANSCRIPTASE"/>
    <property type="match status" value="1"/>
</dbReference>
<organism evidence="1 2">
    <name type="scientific">Pyrocoelia pectoralis</name>
    <dbReference type="NCBI Taxonomy" id="417401"/>
    <lineage>
        <taxon>Eukaryota</taxon>
        <taxon>Metazoa</taxon>
        <taxon>Ecdysozoa</taxon>
        <taxon>Arthropoda</taxon>
        <taxon>Hexapoda</taxon>
        <taxon>Insecta</taxon>
        <taxon>Pterygota</taxon>
        <taxon>Neoptera</taxon>
        <taxon>Endopterygota</taxon>
        <taxon>Coleoptera</taxon>
        <taxon>Polyphaga</taxon>
        <taxon>Elateriformia</taxon>
        <taxon>Elateroidea</taxon>
        <taxon>Lampyridae</taxon>
        <taxon>Lampyrinae</taxon>
        <taxon>Pyrocoelia</taxon>
    </lineage>
</organism>
<comment type="caution">
    <text evidence="1">The sequence shown here is derived from an EMBL/GenBank/DDBJ whole genome shotgun (WGS) entry which is preliminary data.</text>
</comment>
<dbReference type="AlphaFoldDB" id="A0AAN7VH16"/>
<sequence length="490" mass="56826">MNHILNNTTRGSLNNNIIILYGEDTLQLIKKFKTLRIKKSNIICDLTFLKRCRDNGVIPKAFKIKPRPDIYGSIQILKKTSQTLLRKSIHNLRSNLDNTNKQLFNAFQNLSKIHIHPVIFDTIDRLIEQSVEYLVNQKRTKQKMKFENLTKNSTNTIKPLQTVHNLSNIIINKDTMDILEKGFNYAVTPTSIPTENIITNVEIALKDVNDHAADKIRLEVAHILKNAHLPKQNITKAQKSHLKELKNNKDILILRADKGNSTVIVNTSDYNEKMMDLLNSNEYKKSNSNPTTYLEKRTKTLINSTNLSDEIKRELIPREKSSRVPKIYGLPKIHKGNNWPLRPIVSAFNSPTHKLAGYLAKQLKPFYESAQSYIKNSLDFLDKLKNIDLSVSDVLVSFDIVSLFTKVPIQETINILKEKHKIDTNLIRLIEHFNPKMPLYIKRIFFFYHSDINTILVNFTFALSLKMNFIVCWFCKLYQIPVCKITFYFK</sequence>
<evidence type="ECO:0000313" key="1">
    <source>
        <dbReference type="EMBL" id="KAK5645198.1"/>
    </source>
</evidence>
<dbReference type="PANTHER" id="PTHR21301:SF10">
    <property type="entry name" value="REVERSE TRANSCRIPTASE DOMAIN-CONTAINING PROTEIN"/>
    <property type="match status" value="1"/>
</dbReference>
<keyword evidence="2" id="KW-1185">Reference proteome</keyword>
<evidence type="ECO:0000313" key="2">
    <source>
        <dbReference type="Proteomes" id="UP001329430"/>
    </source>
</evidence>